<evidence type="ECO:0000313" key="1">
    <source>
        <dbReference type="EMBL" id="GJE96147.1"/>
    </source>
</evidence>
<protein>
    <recommendedName>
        <fullName evidence="3">F-box domain-containing protein</fullName>
    </recommendedName>
</protein>
<dbReference type="Proteomes" id="UP000703269">
    <property type="component" value="Unassembled WGS sequence"/>
</dbReference>
<dbReference type="AlphaFoldDB" id="A0A9P3LJE8"/>
<dbReference type="EMBL" id="BPQB01000056">
    <property type="protein sequence ID" value="GJE96147.1"/>
    <property type="molecule type" value="Genomic_DNA"/>
</dbReference>
<accession>A0A9P3LJE8</accession>
<evidence type="ECO:0008006" key="3">
    <source>
        <dbReference type="Google" id="ProtNLM"/>
    </source>
</evidence>
<dbReference type="OrthoDB" id="2804335at2759"/>
<proteinExistence type="predicted"/>
<evidence type="ECO:0000313" key="2">
    <source>
        <dbReference type="Proteomes" id="UP000703269"/>
    </source>
</evidence>
<name>A0A9P3LJE8_9APHY</name>
<organism evidence="1 2">
    <name type="scientific">Phanerochaete sordida</name>
    <dbReference type="NCBI Taxonomy" id="48140"/>
    <lineage>
        <taxon>Eukaryota</taxon>
        <taxon>Fungi</taxon>
        <taxon>Dikarya</taxon>
        <taxon>Basidiomycota</taxon>
        <taxon>Agaricomycotina</taxon>
        <taxon>Agaricomycetes</taxon>
        <taxon>Polyporales</taxon>
        <taxon>Phanerochaetaceae</taxon>
        <taxon>Phanerochaete</taxon>
    </lineage>
</organism>
<gene>
    <name evidence="1" type="ORF">PsYK624_123400</name>
</gene>
<sequence length="94" mass="10236">MSSAGQRVPPELIKRIALYCVEWDRHGEPTDKRGIAACSLTCRYWAPLLTPMAFPRLVLRTAADIVQLLAFLAGAGAGVRRIELAQLCATAMVP</sequence>
<reference evidence="1 2" key="1">
    <citation type="submission" date="2021-08" db="EMBL/GenBank/DDBJ databases">
        <title>Draft Genome Sequence of Phanerochaete sordida strain YK-624.</title>
        <authorList>
            <person name="Mori T."/>
            <person name="Dohra H."/>
            <person name="Suzuki T."/>
            <person name="Kawagishi H."/>
            <person name="Hirai H."/>
        </authorList>
    </citation>
    <scope>NUCLEOTIDE SEQUENCE [LARGE SCALE GENOMIC DNA]</scope>
    <source>
        <strain evidence="1 2">YK-624</strain>
    </source>
</reference>
<comment type="caution">
    <text evidence="1">The sequence shown here is derived from an EMBL/GenBank/DDBJ whole genome shotgun (WGS) entry which is preliminary data.</text>
</comment>
<keyword evidence="2" id="KW-1185">Reference proteome</keyword>